<feature type="transmembrane region" description="Helical" evidence="1">
    <location>
        <begin position="150"/>
        <end position="168"/>
    </location>
</feature>
<evidence type="ECO:0000256" key="1">
    <source>
        <dbReference type="SAM" id="Phobius"/>
    </source>
</evidence>
<keyword evidence="1" id="KW-0812">Transmembrane</keyword>
<keyword evidence="3" id="KW-1185">Reference proteome</keyword>
<sequence length="186" mass="20295">MTETEVPVPPAFEPTQLSPVSLARLLRALPPRAAALLRRRLVRGDSLEASATFYGVSAEALSLHLLREALALTVAAGGSARAPANADEEEAWARQFTAALERETATVSPALADPVALCRRFLAVGHEVETALEAIESEETASPRRRREDFLRRLAVALLLAVAAYFYWAQPREPEAPPPRHVPTER</sequence>
<comment type="caution">
    <text evidence="2">The sequence shown here is derived from an EMBL/GenBank/DDBJ whole genome shotgun (WGS) entry which is preliminary data.</text>
</comment>
<dbReference type="Proteomes" id="UP001291309">
    <property type="component" value="Unassembled WGS sequence"/>
</dbReference>
<name>A0ABU5HIY4_9BACT</name>
<evidence type="ECO:0000313" key="2">
    <source>
        <dbReference type="EMBL" id="MDY7233206.1"/>
    </source>
</evidence>
<keyword evidence="1" id="KW-0472">Membrane</keyword>
<proteinExistence type="predicted"/>
<protein>
    <submittedName>
        <fullName evidence="2">Uncharacterized protein</fullName>
    </submittedName>
</protein>
<evidence type="ECO:0000313" key="3">
    <source>
        <dbReference type="Proteomes" id="UP001291309"/>
    </source>
</evidence>
<keyword evidence="1" id="KW-1133">Transmembrane helix</keyword>
<accession>A0ABU5HIY4</accession>
<reference evidence="2 3" key="1">
    <citation type="submission" date="2023-12" db="EMBL/GenBank/DDBJ databases">
        <title>the genome sequence of Hyalangium sp. s54d21.</title>
        <authorList>
            <person name="Zhang X."/>
        </authorList>
    </citation>
    <scope>NUCLEOTIDE SEQUENCE [LARGE SCALE GENOMIC DNA]</scope>
    <source>
        <strain evidence="3">s54d21</strain>
    </source>
</reference>
<dbReference type="EMBL" id="JAXIVS010000030">
    <property type="protein sequence ID" value="MDY7233206.1"/>
    <property type="molecule type" value="Genomic_DNA"/>
</dbReference>
<dbReference type="RefSeq" id="WP_321551919.1">
    <property type="nucleotide sequence ID" value="NZ_JAXIVS010000030.1"/>
</dbReference>
<gene>
    <name evidence="2" type="ORF">SYV04_42865</name>
</gene>
<organism evidence="2 3">
    <name type="scientific">Hyalangium rubrum</name>
    <dbReference type="NCBI Taxonomy" id="3103134"/>
    <lineage>
        <taxon>Bacteria</taxon>
        <taxon>Pseudomonadati</taxon>
        <taxon>Myxococcota</taxon>
        <taxon>Myxococcia</taxon>
        <taxon>Myxococcales</taxon>
        <taxon>Cystobacterineae</taxon>
        <taxon>Archangiaceae</taxon>
        <taxon>Hyalangium</taxon>
    </lineage>
</organism>